<comment type="caution">
    <text evidence="1">The sequence shown here is derived from an EMBL/GenBank/DDBJ whole genome shotgun (WGS) entry which is preliminary data.</text>
</comment>
<accession>A0A2H0UKV3</accession>
<protein>
    <submittedName>
        <fullName evidence="1">Uncharacterized protein</fullName>
    </submittedName>
</protein>
<sequence>MQDSEKRRTVEQFGDHLSKGWSDDWLTRRSVLIIADHGNNQDAREEIIRLCARSPGWRPIRRVIRALLETDGHSVTHLDANIETKAADEFSNEFAGGTMLALLDYLAQFKQAKSEHGPQARTLTPPAELRAGHTLWLLARNAKCRSAHFYIRDDEKTFRGELSNAVTAWLRPPAENHRDHYGNNFHRVEFVAPPERIKAVQTHVLTPGGAWLAEDPQPELRGHGLGQLFLEQVSASFFLLMTLSEQLQILRAD</sequence>
<proteinExistence type="predicted"/>
<organism evidence="1 2">
    <name type="scientific">Candidatus Harrisonbacteria bacterium CG10_big_fil_rev_8_21_14_0_10_49_15</name>
    <dbReference type="NCBI Taxonomy" id="1974587"/>
    <lineage>
        <taxon>Bacteria</taxon>
        <taxon>Candidatus Harrisoniibacteriota</taxon>
    </lineage>
</organism>
<gene>
    <name evidence="1" type="ORF">COU11_02290</name>
</gene>
<name>A0A2H0UKV3_9BACT</name>
<dbReference type="AlphaFoldDB" id="A0A2H0UKV3"/>
<reference evidence="2" key="1">
    <citation type="submission" date="2017-09" db="EMBL/GenBank/DDBJ databases">
        <title>Depth-based differentiation of microbial function through sediment-hosted aquifers and enrichment of novel symbionts in the deep terrestrial subsurface.</title>
        <authorList>
            <person name="Probst A.J."/>
            <person name="Ladd B."/>
            <person name="Jarett J.K."/>
            <person name="Geller-Mcgrath D.E."/>
            <person name="Sieber C.M.K."/>
            <person name="Emerson J.B."/>
            <person name="Anantharaman K."/>
            <person name="Thomas B.C."/>
            <person name="Malmstrom R."/>
            <person name="Stieglmeier M."/>
            <person name="Klingl A."/>
            <person name="Woyke T."/>
            <person name="Ryan C.M."/>
            <person name="Banfield J.F."/>
        </authorList>
    </citation>
    <scope>NUCLEOTIDE SEQUENCE [LARGE SCALE GENOMIC DNA]</scope>
</reference>
<evidence type="ECO:0000313" key="1">
    <source>
        <dbReference type="EMBL" id="PIR87037.1"/>
    </source>
</evidence>
<dbReference type="EMBL" id="PFBD01000020">
    <property type="protein sequence ID" value="PIR87037.1"/>
    <property type="molecule type" value="Genomic_DNA"/>
</dbReference>
<evidence type="ECO:0000313" key="2">
    <source>
        <dbReference type="Proteomes" id="UP000229526"/>
    </source>
</evidence>
<dbReference type="Proteomes" id="UP000229526">
    <property type="component" value="Unassembled WGS sequence"/>
</dbReference>